<dbReference type="InterPro" id="IPR021298">
    <property type="entry name" value="CFAP298"/>
</dbReference>
<accession>A0AAD3GZW1</accession>
<sequence length="281" mass="31389">MVVISLKGSEGDGFLFETTTKTPNETLIEQLVEIQNLRLRSKLIIASVRDLVEYGPYKSDLEEIQEKLQETTLDAPVVGCKIDPLGKRVGVPPSDEETVKMLLDSCLDLEKYVDKSQVQNRIAIDKETLEDKIAQIRGGIVAAYPDGLPEDDLVKIALDGVSLENTNIAEEMLNPLETSLWSAGKEFQRGQLLSDRLGTNEKTKIICKFQTKGSGAPTREPIVNEKEREAMMAHYFKRQEELKKLAEAEDDDYLNSQWADSKGMKKSLQGLSSIKAPGLRF</sequence>
<gene>
    <name evidence="2" type="ORF">CTEN210_01432</name>
</gene>
<comment type="similarity">
    <text evidence="1">Belongs to the CFAP298 family.</text>
</comment>
<dbReference type="GO" id="GO:0003352">
    <property type="term" value="P:regulation of cilium movement"/>
    <property type="evidence" value="ECO:0007669"/>
    <property type="project" value="InterPro"/>
</dbReference>
<dbReference type="Proteomes" id="UP001054902">
    <property type="component" value="Unassembled WGS sequence"/>
</dbReference>
<name>A0AAD3GZW1_9STRA</name>
<evidence type="ECO:0000313" key="2">
    <source>
        <dbReference type="EMBL" id="GFH44958.1"/>
    </source>
</evidence>
<keyword evidence="3" id="KW-1185">Reference proteome</keyword>
<comment type="caution">
    <text evidence="2">The sequence shown here is derived from an EMBL/GenBank/DDBJ whole genome shotgun (WGS) entry which is preliminary data.</text>
</comment>
<evidence type="ECO:0000313" key="3">
    <source>
        <dbReference type="Proteomes" id="UP001054902"/>
    </source>
</evidence>
<dbReference type="AlphaFoldDB" id="A0AAD3GZW1"/>
<proteinExistence type="inferred from homology"/>
<evidence type="ECO:0000256" key="1">
    <source>
        <dbReference type="ARBA" id="ARBA00009619"/>
    </source>
</evidence>
<evidence type="ECO:0008006" key="4">
    <source>
        <dbReference type="Google" id="ProtNLM"/>
    </source>
</evidence>
<reference evidence="2 3" key="1">
    <citation type="journal article" date="2021" name="Sci. Rep.">
        <title>The genome of the diatom Chaetoceros tenuissimus carries an ancient integrated fragment of an extant virus.</title>
        <authorList>
            <person name="Hongo Y."/>
            <person name="Kimura K."/>
            <person name="Takaki Y."/>
            <person name="Yoshida Y."/>
            <person name="Baba S."/>
            <person name="Kobayashi G."/>
            <person name="Nagasaki K."/>
            <person name="Hano T."/>
            <person name="Tomaru Y."/>
        </authorList>
    </citation>
    <scope>NUCLEOTIDE SEQUENCE [LARGE SCALE GENOMIC DNA]</scope>
    <source>
        <strain evidence="2 3">NIES-3715</strain>
    </source>
</reference>
<organism evidence="2 3">
    <name type="scientific">Chaetoceros tenuissimus</name>
    <dbReference type="NCBI Taxonomy" id="426638"/>
    <lineage>
        <taxon>Eukaryota</taxon>
        <taxon>Sar</taxon>
        <taxon>Stramenopiles</taxon>
        <taxon>Ochrophyta</taxon>
        <taxon>Bacillariophyta</taxon>
        <taxon>Coscinodiscophyceae</taxon>
        <taxon>Chaetocerotophycidae</taxon>
        <taxon>Chaetocerotales</taxon>
        <taxon>Chaetocerotaceae</taxon>
        <taxon>Chaetoceros</taxon>
    </lineage>
</organism>
<dbReference type="Pfam" id="PF11069">
    <property type="entry name" value="CFAP298"/>
    <property type="match status" value="1"/>
</dbReference>
<dbReference type="PANTHER" id="PTHR13238">
    <property type="entry name" value="PROTEIN C21ORF59"/>
    <property type="match status" value="1"/>
</dbReference>
<dbReference type="EMBL" id="BLLK01000020">
    <property type="protein sequence ID" value="GFH44958.1"/>
    <property type="molecule type" value="Genomic_DNA"/>
</dbReference>
<protein>
    <recommendedName>
        <fullName evidence="4">Cilia- and flagella-associated protein 298</fullName>
    </recommendedName>
</protein>
<dbReference type="PANTHER" id="PTHR13238:SF0">
    <property type="entry name" value="CILIA- AND FLAGELLA-ASSOCIATED PROTEIN 298"/>
    <property type="match status" value="1"/>
</dbReference>